<dbReference type="NCBIfam" id="TIGR00851">
    <property type="entry name" value="mtlA"/>
    <property type="match status" value="1"/>
</dbReference>
<evidence type="ECO:0000256" key="11">
    <source>
        <dbReference type="ARBA" id="ARBA00022683"/>
    </source>
</evidence>
<feature type="transmembrane region" description="Helical" evidence="16">
    <location>
        <begin position="326"/>
        <end position="348"/>
    </location>
</feature>
<dbReference type="InterPro" id="IPR004718">
    <property type="entry name" value="PTS_IIC_mtl"/>
</dbReference>
<keyword evidence="7" id="KW-1003">Cell membrane</keyword>
<dbReference type="GO" id="GO:0022872">
    <property type="term" value="F:protein-N(PI)-phosphohistidine-mannitol phosphotransferase system transmembrane transporter activity"/>
    <property type="evidence" value="ECO:0007669"/>
    <property type="project" value="InterPro"/>
</dbReference>
<dbReference type="InterPro" id="IPR013011">
    <property type="entry name" value="PTS_EIIB_2"/>
</dbReference>
<gene>
    <name evidence="19" type="ordered locus">Ethha_2754</name>
</gene>
<evidence type="ECO:0000256" key="14">
    <source>
        <dbReference type="ARBA" id="ARBA00023136"/>
    </source>
</evidence>
<dbReference type="HOGENOM" id="CLU_028721_2_1_9"/>
<feature type="transmembrane region" description="Helical" evidence="16">
    <location>
        <begin position="38"/>
        <end position="57"/>
    </location>
</feature>
<keyword evidence="14 16" id="KW-0472">Membrane</keyword>
<feature type="transmembrane region" description="Helical" evidence="16">
    <location>
        <begin position="298"/>
        <end position="319"/>
    </location>
</feature>
<name>E6U8C7_ETHHY</name>
<evidence type="ECO:0000256" key="15">
    <source>
        <dbReference type="ARBA" id="ARBA00033349"/>
    </source>
</evidence>
<dbReference type="EMBL" id="CP002400">
    <property type="protein sequence ID" value="ADU28246.1"/>
    <property type="molecule type" value="Genomic_DNA"/>
</dbReference>
<dbReference type="Pfam" id="PF02378">
    <property type="entry name" value="PTS_EIIC"/>
    <property type="match status" value="1"/>
</dbReference>
<protein>
    <recommendedName>
        <fullName evidence="5">PTS system mannitol-specific EIICB component</fullName>
        <ecNumber evidence="4">2.7.1.197</ecNumber>
    </recommendedName>
    <alternativeName>
        <fullName evidence="15">EIICB-Mtl</fullName>
    </alternativeName>
</protein>
<keyword evidence="10 19" id="KW-0808">Transferase</keyword>
<evidence type="ECO:0000259" key="17">
    <source>
        <dbReference type="PROSITE" id="PS51099"/>
    </source>
</evidence>
<keyword evidence="8" id="KW-0597">Phosphoprotein</keyword>
<dbReference type="InterPro" id="IPR036095">
    <property type="entry name" value="PTS_EIIB-like_sf"/>
</dbReference>
<evidence type="ECO:0000256" key="7">
    <source>
        <dbReference type="ARBA" id="ARBA00022475"/>
    </source>
</evidence>
<evidence type="ECO:0000313" key="19">
    <source>
        <dbReference type="EMBL" id="ADU28246.1"/>
    </source>
</evidence>
<reference evidence="19 20" key="1">
    <citation type="submission" date="2010-12" db="EMBL/GenBank/DDBJ databases">
        <title>Complete sequence of Ethanoligenens harbinense YUAN-3.</title>
        <authorList>
            <person name="Lucas S."/>
            <person name="Copeland A."/>
            <person name="Lapidus A."/>
            <person name="Cheng J.-F."/>
            <person name="Bruce D."/>
            <person name="Goodwin L."/>
            <person name="Pitluck S."/>
            <person name="Chertkov O."/>
            <person name="Misra M."/>
            <person name="Detter J.C."/>
            <person name="Han C."/>
            <person name="Tapia R."/>
            <person name="Land M."/>
            <person name="Hauser L."/>
            <person name="Jeffries C."/>
            <person name="Kyrpides N."/>
            <person name="Ivanova N."/>
            <person name="Mikhailova N."/>
            <person name="Wang A."/>
            <person name="Mouttaki H."/>
            <person name="He Z."/>
            <person name="Zhou J."/>
            <person name="Hemme C.L."/>
            <person name="Woyke T."/>
        </authorList>
    </citation>
    <scope>NUCLEOTIDE SEQUENCE [LARGE SCALE GENOMIC DNA]</scope>
    <source>
        <strain evidence="20">DSM 18485 / JCM 12961 / CGMCC 1.5033 / YUAN-3</strain>
    </source>
</reference>
<dbReference type="Gene3D" id="3.40.50.2300">
    <property type="match status" value="2"/>
</dbReference>
<keyword evidence="20" id="KW-1185">Reference proteome</keyword>
<keyword evidence="12 16" id="KW-0812">Transmembrane</keyword>
<dbReference type="EC" id="2.7.1.197" evidence="4"/>
<evidence type="ECO:0000256" key="1">
    <source>
        <dbReference type="ARBA" id="ARBA00001655"/>
    </source>
</evidence>
<dbReference type="PROSITE" id="PS51099">
    <property type="entry name" value="PTS_EIIB_TYPE_2"/>
    <property type="match status" value="2"/>
</dbReference>
<feature type="domain" description="PTS EIIC type-2" evidence="18">
    <location>
        <begin position="26"/>
        <end position="357"/>
    </location>
</feature>
<keyword evidence="9" id="KW-0762">Sugar transport</keyword>
<evidence type="ECO:0000256" key="12">
    <source>
        <dbReference type="ARBA" id="ARBA00022692"/>
    </source>
</evidence>
<keyword evidence="6" id="KW-0813">Transport</keyword>
<dbReference type="KEGG" id="eha:Ethha_2754"/>
<feature type="transmembrane region" description="Helical" evidence="16">
    <location>
        <begin position="146"/>
        <end position="168"/>
    </location>
</feature>
<evidence type="ECO:0000256" key="3">
    <source>
        <dbReference type="ARBA" id="ARBA00004651"/>
    </source>
</evidence>
<organism evidence="19 20">
    <name type="scientific">Ethanoligenens harbinense (strain DSM 18485 / JCM 12961 / CGMCC 1.5033 / YUAN-3)</name>
    <dbReference type="NCBI Taxonomy" id="663278"/>
    <lineage>
        <taxon>Bacteria</taxon>
        <taxon>Bacillati</taxon>
        <taxon>Bacillota</taxon>
        <taxon>Clostridia</taxon>
        <taxon>Eubacteriales</taxon>
        <taxon>Oscillospiraceae</taxon>
        <taxon>Ethanoligenens</taxon>
    </lineage>
</organism>
<keyword evidence="11" id="KW-0598">Phosphotransferase system</keyword>
<evidence type="ECO:0000256" key="6">
    <source>
        <dbReference type="ARBA" id="ARBA00022448"/>
    </source>
</evidence>
<dbReference type="InterPro" id="IPR029503">
    <property type="entry name" value="PTS_EIIB_mannitol"/>
</dbReference>
<dbReference type="AlphaFoldDB" id="E6U8C7"/>
<dbReference type="Proteomes" id="UP000001551">
    <property type="component" value="Chromosome"/>
</dbReference>
<dbReference type="CDD" id="cd05567">
    <property type="entry name" value="PTS_IIB_mannitol"/>
    <property type="match status" value="2"/>
</dbReference>
<dbReference type="PANTHER" id="PTHR30181">
    <property type="entry name" value="MANNITOL PERMEASE IIC COMPONENT"/>
    <property type="match status" value="1"/>
</dbReference>
<feature type="transmembrane region" description="Helical" evidence="16">
    <location>
        <begin position="93"/>
        <end position="125"/>
    </location>
</feature>
<feature type="transmembrane region" description="Helical" evidence="16">
    <location>
        <begin position="69"/>
        <end position="87"/>
    </location>
</feature>
<dbReference type="InterPro" id="IPR013014">
    <property type="entry name" value="PTS_EIIC_2"/>
</dbReference>
<evidence type="ECO:0000256" key="10">
    <source>
        <dbReference type="ARBA" id="ARBA00022679"/>
    </source>
</evidence>
<evidence type="ECO:0000256" key="5">
    <source>
        <dbReference type="ARBA" id="ARBA00021825"/>
    </source>
</evidence>
<dbReference type="SUPFAM" id="SSF52794">
    <property type="entry name" value="PTS system IIB component-like"/>
    <property type="match status" value="2"/>
</dbReference>
<comment type="subcellular location">
    <subcellularLocation>
        <location evidence="3">Cell membrane</location>
        <topology evidence="3">Multi-pass membrane protein</topology>
    </subcellularLocation>
</comment>
<evidence type="ECO:0000313" key="20">
    <source>
        <dbReference type="Proteomes" id="UP000001551"/>
    </source>
</evidence>
<dbReference type="InterPro" id="IPR003352">
    <property type="entry name" value="PTS_EIIC"/>
</dbReference>
<evidence type="ECO:0000256" key="8">
    <source>
        <dbReference type="ARBA" id="ARBA00022553"/>
    </source>
</evidence>
<evidence type="ECO:0000256" key="4">
    <source>
        <dbReference type="ARBA" id="ARBA00011909"/>
    </source>
</evidence>
<dbReference type="eggNOG" id="COG2213">
    <property type="taxonomic scope" value="Bacteria"/>
</dbReference>
<feature type="domain" description="PTS EIIB type-2" evidence="17">
    <location>
        <begin position="493"/>
        <end position="585"/>
    </location>
</feature>
<comment type="catalytic activity">
    <reaction evidence="1">
        <text>D-mannitol(out) + N(pros)-phospho-L-histidyl-[protein] = D-mannitol 1-phosphate(in) + L-histidyl-[protein]</text>
        <dbReference type="Rhea" id="RHEA:33363"/>
        <dbReference type="Rhea" id="RHEA-COMP:9745"/>
        <dbReference type="Rhea" id="RHEA-COMP:9746"/>
        <dbReference type="ChEBI" id="CHEBI:16899"/>
        <dbReference type="ChEBI" id="CHEBI:29979"/>
        <dbReference type="ChEBI" id="CHEBI:61381"/>
        <dbReference type="ChEBI" id="CHEBI:64837"/>
        <dbReference type="EC" id="2.7.1.197"/>
    </reaction>
</comment>
<dbReference type="GO" id="GO:0090563">
    <property type="term" value="F:protein-phosphocysteine-sugar phosphotransferase activity"/>
    <property type="evidence" value="ECO:0007669"/>
    <property type="project" value="TreeGrafter"/>
</dbReference>
<evidence type="ECO:0000256" key="2">
    <source>
        <dbReference type="ARBA" id="ARBA00002434"/>
    </source>
</evidence>
<evidence type="ECO:0000259" key="18">
    <source>
        <dbReference type="PROSITE" id="PS51104"/>
    </source>
</evidence>
<dbReference type="InterPro" id="IPR050893">
    <property type="entry name" value="Sugar_PTS"/>
</dbReference>
<accession>E6U8C7</accession>
<dbReference type="GO" id="GO:0009401">
    <property type="term" value="P:phosphoenolpyruvate-dependent sugar phosphotransferase system"/>
    <property type="evidence" value="ECO:0007669"/>
    <property type="project" value="UniProtKB-KW"/>
</dbReference>
<comment type="function">
    <text evidence="2">The phosphoenolpyruvate-dependent sugar phosphotransferase system (sugar PTS), a major carbohydrate active transport system, catalyzes the phosphorylation of incoming sugar substrates concomitantly with their translocation across the cell membrane. The enzyme II CmtAB PTS system is involved in D-mannitol transport.</text>
</comment>
<evidence type="ECO:0000256" key="9">
    <source>
        <dbReference type="ARBA" id="ARBA00022597"/>
    </source>
</evidence>
<dbReference type="InterPro" id="IPR003501">
    <property type="entry name" value="PTS_EIIB_2/3"/>
</dbReference>
<sequence>MENISSAVAASGAQKHGSAKAHVQKFGGFLAGMVMPNIGAFIAWGLITALFIPTGWLPNPSFNKLVTPMITYLLPLLIGYTGGKIIYGTRGGVAGAIATIGVIIGSPITMFLGAMIMGPLAGYIIKRFDKAIDGKIPAGFEMLVNNFSIGIFSGILALLGFSFVGPFVTTVSDALGAAAQWITNIHMLPLIAILVEPAKVLFLNNAINHGIFDPIGIAQAKAVGKSIFFLLETDPGPGLGVLLAYAFFGKGTAKTSAPGAVLIHFFGGIHEIYFPYILMNPLLLLGVIGGGIAADFTFVVTGAGLVATCSPGSIIAVILMSPKGGLFPILFGIAVGSVVSFLISSVIVKRSAYTEDADQALSDAQSKVSQMKAESKGKAAAATTATVSKMPSLIIFACDAGMGSSAMGETLLRKKLKDAGITEIEVRHSPVNEIPADAEIVFTQQSLAERAASVVPNATIITVNNFLDNKAYDNYIATLPAQQPKDAPVKIPDLIVFACDAGMGSSAMGETLLRKKLKDAGLTGIEVKHAPVNEIPANAEVVFTQQSLVERAAGTVPNATIIPVNNFLDNKTYDAYIVSLKEHMVHA</sequence>
<dbReference type="STRING" id="663278.Ethha_2754"/>
<feature type="transmembrane region" description="Helical" evidence="16">
    <location>
        <begin position="273"/>
        <end position="292"/>
    </location>
</feature>
<keyword evidence="13 16" id="KW-1133">Transmembrane helix</keyword>
<dbReference type="NCBIfam" id="NF011663">
    <property type="entry name" value="PRK15083.1"/>
    <property type="match status" value="1"/>
</dbReference>
<dbReference type="GO" id="GO:0005886">
    <property type="term" value="C:plasma membrane"/>
    <property type="evidence" value="ECO:0007669"/>
    <property type="project" value="UniProtKB-SubCell"/>
</dbReference>
<proteinExistence type="predicted"/>
<feature type="domain" description="PTS EIIB type-2" evidence="17">
    <location>
        <begin position="392"/>
        <end position="484"/>
    </location>
</feature>
<dbReference type="PROSITE" id="PS51104">
    <property type="entry name" value="PTS_EIIC_TYPE_2"/>
    <property type="match status" value="1"/>
</dbReference>
<evidence type="ECO:0000256" key="13">
    <source>
        <dbReference type="ARBA" id="ARBA00022989"/>
    </source>
</evidence>
<dbReference type="Pfam" id="PF02302">
    <property type="entry name" value="PTS_IIB"/>
    <property type="match status" value="2"/>
</dbReference>
<evidence type="ECO:0000256" key="16">
    <source>
        <dbReference type="SAM" id="Phobius"/>
    </source>
</evidence>
<dbReference type="RefSeq" id="WP_013486589.1">
    <property type="nucleotide sequence ID" value="NC_014828.1"/>
</dbReference>
<dbReference type="PANTHER" id="PTHR30181:SF2">
    <property type="entry name" value="PTS SYSTEM MANNITOL-SPECIFIC EIICBA COMPONENT"/>
    <property type="match status" value="1"/>
</dbReference>